<name>A0AAD5M5C5_PARTN</name>
<comment type="caution">
    <text evidence="1">The sequence shown here is derived from an EMBL/GenBank/DDBJ whole genome shotgun (WGS) entry which is preliminary data.</text>
</comment>
<dbReference type="AlphaFoldDB" id="A0AAD5M5C5"/>
<keyword evidence="2" id="KW-1185">Reference proteome</keyword>
<dbReference type="Proteomes" id="UP001196413">
    <property type="component" value="Unassembled WGS sequence"/>
</dbReference>
<protein>
    <submittedName>
        <fullName evidence="1">Uncharacterized protein</fullName>
    </submittedName>
</protein>
<reference evidence="1" key="1">
    <citation type="submission" date="2021-06" db="EMBL/GenBank/DDBJ databases">
        <title>Parelaphostrongylus tenuis whole genome reference sequence.</title>
        <authorList>
            <person name="Garwood T.J."/>
            <person name="Larsen P.A."/>
            <person name="Fountain-Jones N.M."/>
            <person name="Garbe J.R."/>
            <person name="Macchietto M.G."/>
            <person name="Kania S.A."/>
            <person name="Gerhold R.W."/>
            <person name="Richards J.E."/>
            <person name="Wolf T.M."/>
        </authorList>
    </citation>
    <scope>NUCLEOTIDE SEQUENCE</scope>
    <source>
        <strain evidence="1">MNPRO001-30</strain>
        <tissue evidence="1">Meninges</tissue>
    </source>
</reference>
<dbReference type="EMBL" id="JAHQIW010000952">
    <property type="protein sequence ID" value="KAJ1350843.1"/>
    <property type="molecule type" value="Genomic_DNA"/>
</dbReference>
<organism evidence="1 2">
    <name type="scientific">Parelaphostrongylus tenuis</name>
    <name type="common">Meningeal worm</name>
    <dbReference type="NCBI Taxonomy" id="148309"/>
    <lineage>
        <taxon>Eukaryota</taxon>
        <taxon>Metazoa</taxon>
        <taxon>Ecdysozoa</taxon>
        <taxon>Nematoda</taxon>
        <taxon>Chromadorea</taxon>
        <taxon>Rhabditida</taxon>
        <taxon>Rhabditina</taxon>
        <taxon>Rhabditomorpha</taxon>
        <taxon>Strongyloidea</taxon>
        <taxon>Metastrongylidae</taxon>
        <taxon>Parelaphostrongylus</taxon>
    </lineage>
</organism>
<accession>A0AAD5M5C5</accession>
<proteinExistence type="predicted"/>
<sequence length="54" mass="6159">MDLIIVKLNTDEGRNGADVRDAALRTEGFIHSKISLQVRAREVQHPNVMWRATE</sequence>
<gene>
    <name evidence="1" type="ORF">KIN20_006738</name>
</gene>
<evidence type="ECO:0000313" key="1">
    <source>
        <dbReference type="EMBL" id="KAJ1350843.1"/>
    </source>
</evidence>
<evidence type="ECO:0000313" key="2">
    <source>
        <dbReference type="Proteomes" id="UP001196413"/>
    </source>
</evidence>